<evidence type="ECO:0000256" key="3">
    <source>
        <dbReference type="SAM" id="Coils"/>
    </source>
</evidence>
<feature type="coiled-coil region" evidence="3">
    <location>
        <begin position="879"/>
        <end position="906"/>
    </location>
</feature>
<feature type="coiled-coil region" evidence="3">
    <location>
        <begin position="395"/>
        <end position="436"/>
    </location>
</feature>
<reference evidence="4" key="1">
    <citation type="submission" date="2022-08" db="EMBL/GenBank/DDBJ databases">
        <title>Genome sequencing of akame (Lates japonicus).</title>
        <authorList>
            <person name="Hashiguchi Y."/>
            <person name="Takahashi H."/>
        </authorList>
    </citation>
    <scope>NUCLEOTIDE SEQUENCE</scope>
    <source>
        <strain evidence="4">Kochi</strain>
    </source>
</reference>
<feature type="non-terminal residue" evidence="4">
    <location>
        <position position="1"/>
    </location>
</feature>
<accession>A0AAD3MFW6</accession>
<protein>
    <submittedName>
        <fullName evidence="4">Spectrin beta chain, non-erythrocytic 4-like protein</fullName>
    </submittedName>
</protein>
<organism evidence="4 5">
    <name type="scientific">Lates japonicus</name>
    <name type="common">Japanese lates</name>
    <dbReference type="NCBI Taxonomy" id="270547"/>
    <lineage>
        <taxon>Eukaryota</taxon>
        <taxon>Metazoa</taxon>
        <taxon>Chordata</taxon>
        <taxon>Craniata</taxon>
        <taxon>Vertebrata</taxon>
        <taxon>Euteleostomi</taxon>
        <taxon>Actinopterygii</taxon>
        <taxon>Neopterygii</taxon>
        <taxon>Teleostei</taxon>
        <taxon>Neoteleostei</taxon>
        <taxon>Acanthomorphata</taxon>
        <taxon>Carangaria</taxon>
        <taxon>Carangaria incertae sedis</taxon>
        <taxon>Centropomidae</taxon>
        <taxon>Lates</taxon>
    </lineage>
</organism>
<sequence length="1020" mass="118195">NTMKRGKQILSEKSFGTAGIQERIMEVKGEWKRLEDQAAQRLGHLQEALNFFQFSTETDDLVAWLQDAYRLVSSEDFGHDEYSTQSLLKKHRGVSEAVDKHRLHVVALRKHMVALPLQYREQEEVQVRMGEVEQLYTEVAEVAVLRQQWLHDALAVYRMFSEVNACELWIDEKEQWLDKMEIPERIEDVEVVAHRFESLDQEMNSLMGRILDVNQIVQQLLDGGHPSSTEVRGCQDHLNSRWNSIVELVEQKKDQLDSMLRLQNYLLECAEIKSQIQDKRKAIDATQYVGSDLGGVLALQRRLSTMEGALSVLEPKLLHLQEEAEHLATAHPGRAMEVLVPFDGISVEWEELKHTLQGCEDSLMVASRLQSFIQDLDSFLTWLVQTQTSAASDQLPNDLEEAERLINKHAALKEEIGRYEEDYERLQAMNELLESEEAPLPQAALQQWLQKLDVGWNKLLENVSLDQNLSPALPHLQQFIPANIELLEPLLQGSLGERSLFRLQQLDVGWNKLLEMWESRREVLVQAHIFHLFLRDVKQAESFLNNQESALAHVELPTTVETVEAAIKKHKDFTTTMELNLHRIKAVIEAGESLISQSNIYSERIRERIDTLANRGNQNRELAQQWLEKLNDQWELQRFLQDCHELGDWVCEKMLMARDSSRDETQKLHKKWLKHQAFMAELAQNKEWLDKIEKEGQQLIQEKPELSPVVRKKLEEIRECWQDLESTTQAKARQLFEANKADLLVQSYESLDQRLGQLEGQLAYVDQGQDLTTVNKQLKKLQTMETQMEEWYKEVGQLQVQAASIPQQTQIKETVAGRQAAVEARMVRLIEPLKERRRILLASKEVHQVGRDLEDEILWVQERLPMAMSQEHGSTLQAVQQLMKKNQTLQKELQGHRSRIEDVLERAGIIASIRSPEADCVRAGHDQLAQLWSLLWAETERRQLVLDAMYQAQQYYFDTAEVEAWLSEQELHMMNEEKGKDEPSTLQLLKKHLVLEQTIEDYAETIGLLSQQCRQLLEMG</sequence>
<dbReference type="InterPro" id="IPR018159">
    <property type="entry name" value="Spectrin/alpha-actinin"/>
</dbReference>
<proteinExistence type="predicted"/>
<gene>
    <name evidence="4" type="ORF">AKAME5_000563300</name>
</gene>
<dbReference type="AlphaFoldDB" id="A0AAD3MFW6"/>
<dbReference type="SMART" id="SM00150">
    <property type="entry name" value="SPEC"/>
    <property type="match status" value="9"/>
</dbReference>
<dbReference type="InterPro" id="IPR002017">
    <property type="entry name" value="Spectrin_repeat"/>
</dbReference>
<keyword evidence="1" id="KW-0677">Repeat</keyword>
<dbReference type="Proteomes" id="UP001279410">
    <property type="component" value="Unassembled WGS sequence"/>
</dbReference>
<comment type="caution">
    <text evidence="4">The sequence shown here is derived from an EMBL/GenBank/DDBJ whole genome shotgun (WGS) entry which is preliminary data.</text>
</comment>
<dbReference type="EMBL" id="BRZM01000015">
    <property type="protein sequence ID" value="GLD52791.1"/>
    <property type="molecule type" value="Genomic_DNA"/>
</dbReference>
<dbReference type="FunFam" id="1.20.58.60:FF:000153">
    <property type="entry name" value="Spectrin beta chain"/>
    <property type="match status" value="1"/>
</dbReference>
<evidence type="ECO:0000313" key="4">
    <source>
        <dbReference type="EMBL" id="GLD52791.1"/>
    </source>
</evidence>
<name>A0AAD3MFW6_LATJO</name>
<dbReference type="PANTHER" id="PTHR11915">
    <property type="entry name" value="SPECTRIN/FILAMIN RELATED CYTOSKELETAL PROTEIN"/>
    <property type="match status" value="1"/>
</dbReference>
<dbReference type="FunFam" id="1.20.58.60:FF:000229">
    <property type="entry name" value="Spectrin beta chain"/>
    <property type="match status" value="1"/>
</dbReference>
<dbReference type="SUPFAM" id="SSF46966">
    <property type="entry name" value="Spectrin repeat"/>
    <property type="match status" value="9"/>
</dbReference>
<evidence type="ECO:0000256" key="1">
    <source>
        <dbReference type="ARBA" id="ARBA00022737"/>
    </source>
</evidence>
<evidence type="ECO:0000256" key="2">
    <source>
        <dbReference type="ARBA" id="ARBA00023203"/>
    </source>
</evidence>
<feature type="non-terminal residue" evidence="4">
    <location>
        <position position="1020"/>
    </location>
</feature>
<dbReference type="Gene3D" id="1.20.58.60">
    <property type="match status" value="8"/>
</dbReference>
<dbReference type="Pfam" id="PF00435">
    <property type="entry name" value="Spectrin"/>
    <property type="match status" value="8"/>
</dbReference>
<feature type="coiled-coil region" evidence="3">
    <location>
        <begin position="774"/>
        <end position="801"/>
    </location>
</feature>
<evidence type="ECO:0000313" key="5">
    <source>
        <dbReference type="Proteomes" id="UP001279410"/>
    </source>
</evidence>
<keyword evidence="3" id="KW-0175">Coiled coil</keyword>
<keyword evidence="5" id="KW-1185">Reference proteome</keyword>
<dbReference type="CDD" id="cd00176">
    <property type="entry name" value="SPEC"/>
    <property type="match status" value="4"/>
</dbReference>
<dbReference type="FunFam" id="1.20.58.60:FF:000033">
    <property type="entry name" value="Spectrin beta chain"/>
    <property type="match status" value="1"/>
</dbReference>
<keyword evidence="2" id="KW-0009">Actin-binding</keyword>
<dbReference type="GO" id="GO:0003779">
    <property type="term" value="F:actin binding"/>
    <property type="evidence" value="ECO:0007669"/>
    <property type="project" value="UniProtKB-KW"/>
</dbReference>